<protein>
    <submittedName>
        <fullName evidence="2">Uncharacterized protein</fullName>
    </submittedName>
</protein>
<dbReference type="InParanoid" id="C5KCI9"/>
<dbReference type="AlphaFoldDB" id="C5KCI9"/>
<proteinExistence type="predicted"/>
<feature type="non-terminal residue" evidence="2">
    <location>
        <position position="1"/>
    </location>
</feature>
<dbReference type="GeneID" id="9087219"/>
<organism evidence="3">
    <name type="scientific">Perkinsus marinus (strain ATCC 50983 / TXsc)</name>
    <dbReference type="NCBI Taxonomy" id="423536"/>
    <lineage>
        <taxon>Eukaryota</taxon>
        <taxon>Sar</taxon>
        <taxon>Alveolata</taxon>
        <taxon>Perkinsozoa</taxon>
        <taxon>Perkinsea</taxon>
        <taxon>Perkinsida</taxon>
        <taxon>Perkinsidae</taxon>
        <taxon>Perkinsus</taxon>
    </lineage>
</organism>
<evidence type="ECO:0000256" key="1">
    <source>
        <dbReference type="SAM" id="MobiDB-lite"/>
    </source>
</evidence>
<reference evidence="2 3" key="1">
    <citation type="submission" date="2008-07" db="EMBL/GenBank/DDBJ databases">
        <authorList>
            <person name="El-Sayed N."/>
            <person name="Caler E."/>
            <person name="Inman J."/>
            <person name="Amedeo P."/>
            <person name="Hass B."/>
            <person name="Wortman J."/>
        </authorList>
    </citation>
    <scope>NUCLEOTIDE SEQUENCE [LARGE SCALE GENOMIC DNA]</scope>
    <source>
        <strain evidence="3">ATCC 50983 / TXsc</strain>
    </source>
</reference>
<dbReference type="EMBL" id="GG671995">
    <property type="protein sequence ID" value="EER17851.1"/>
    <property type="molecule type" value="Genomic_DNA"/>
</dbReference>
<evidence type="ECO:0000313" key="2">
    <source>
        <dbReference type="EMBL" id="EER17851.1"/>
    </source>
</evidence>
<accession>C5KCI9</accession>
<evidence type="ECO:0000313" key="3">
    <source>
        <dbReference type="Proteomes" id="UP000007800"/>
    </source>
</evidence>
<dbReference type="Proteomes" id="UP000007800">
    <property type="component" value="Unassembled WGS sequence"/>
</dbReference>
<keyword evidence="3" id="KW-1185">Reference proteome</keyword>
<dbReference type="RefSeq" id="XP_002786055.1">
    <property type="nucleotide sequence ID" value="XM_002786009.1"/>
</dbReference>
<gene>
    <name evidence="2" type="ORF">Pmar_PMAR023783</name>
</gene>
<name>C5KCI9_PERM5</name>
<feature type="region of interest" description="Disordered" evidence="1">
    <location>
        <begin position="41"/>
        <end position="67"/>
    </location>
</feature>
<feature type="compositionally biased region" description="Low complexity" evidence="1">
    <location>
        <begin position="41"/>
        <end position="53"/>
    </location>
</feature>
<sequence>PDVGAYDIERERSPYPHYRGVVPARPEGHLHSPAYDDTVSCISSDSSEGSSSSTLAARTLGRRMLYG</sequence>
<feature type="non-terminal residue" evidence="2">
    <location>
        <position position="67"/>
    </location>
</feature>